<dbReference type="Proteomes" id="UP000198984">
    <property type="component" value="Unassembled WGS sequence"/>
</dbReference>
<keyword evidence="2" id="KW-1185">Reference proteome</keyword>
<evidence type="ECO:0000313" key="2">
    <source>
        <dbReference type="Proteomes" id="UP000198984"/>
    </source>
</evidence>
<dbReference type="STRING" id="573321.SAMN04488505_101918"/>
<dbReference type="EMBL" id="FOBB01000001">
    <property type="protein sequence ID" value="SEK80426.1"/>
    <property type="molecule type" value="Genomic_DNA"/>
</dbReference>
<gene>
    <name evidence="1" type="ORF">SAMN04488505_101918</name>
</gene>
<dbReference type="AlphaFoldDB" id="A0A1H7K1Q0"/>
<sequence>METYQPNTQQKQYKNLLIVAEGSLLSRTYIENIVWAMKPGLEKAKLSYHYEFLGNPERVSIENNLKRVMDANPSDALLHIRPMAAIGYTRSATTNTTPTGMPYASSTSLLRAAYSFELTEVQDKLVWGGRLTTNIPEYPRSIYPVISKKIIAELKENKLLPGIAAAAQ</sequence>
<accession>A0A1H7K1Q0</accession>
<name>A0A1H7K1Q0_9BACT</name>
<evidence type="ECO:0000313" key="1">
    <source>
        <dbReference type="EMBL" id="SEK80426.1"/>
    </source>
</evidence>
<organism evidence="1 2">
    <name type="scientific">Chitinophaga rupis</name>
    <dbReference type="NCBI Taxonomy" id="573321"/>
    <lineage>
        <taxon>Bacteria</taxon>
        <taxon>Pseudomonadati</taxon>
        <taxon>Bacteroidota</taxon>
        <taxon>Chitinophagia</taxon>
        <taxon>Chitinophagales</taxon>
        <taxon>Chitinophagaceae</taxon>
        <taxon>Chitinophaga</taxon>
    </lineage>
</organism>
<protein>
    <submittedName>
        <fullName evidence="1">Uncharacterized protein</fullName>
    </submittedName>
</protein>
<reference evidence="1 2" key="1">
    <citation type="submission" date="2016-10" db="EMBL/GenBank/DDBJ databases">
        <authorList>
            <person name="de Groot N.N."/>
        </authorList>
    </citation>
    <scope>NUCLEOTIDE SEQUENCE [LARGE SCALE GENOMIC DNA]</scope>
    <source>
        <strain evidence="1 2">DSM 21039</strain>
    </source>
</reference>
<proteinExistence type="predicted"/>